<dbReference type="AlphaFoldDB" id="A0A162M4R5"/>
<dbReference type="InterPro" id="IPR008769">
    <property type="entry name" value="PhaF_PhaI"/>
</dbReference>
<dbReference type="NCBIfam" id="NF047773">
    <property type="entry name" value="phas_rel_Lepto"/>
    <property type="match status" value="1"/>
</dbReference>
<proteinExistence type="predicted"/>
<evidence type="ECO:0000313" key="2">
    <source>
        <dbReference type="EMBL" id="KYO63969.1"/>
    </source>
</evidence>
<comment type="caution">
    <text evidence="2">The sequence shown here is derived from an EMBL/GenBank/DDBJ whole genome shotgun (WGS) entry which is preliminary data.</text>
</comment>
<keyword evidence="1" id="KW-0175">Coiled coil</keyword>
<evidence type="ECO:0000256" key="1">
    <source>
        <dbReference type="SAM" id="Coils"/>
    </source>
</evidence>
<dbReference type="PANTHER" id="PTHR38664:SF1">
    <property type="entry name" value="SLR0058 PROTEIN"/>
    <property type="match status" value="1"/>
</dbReference>
<gene>
    <name evidence="2" type="ORF">ATZ99_22120</name>
</gene>
<dbReference type="EMBL" id="LOHZ01000045">
    <property type="protein sequence ID" value="KYO63969.1"/>
    <property type="molecule type" value="Genomic_DNA"/>
</dbReference>
<accession>A0A162M4R5</accession>
<dbReference type="PANTHER" id="PTHR38664">
    <property type="entry name" value="SLR0058 PROTEIN"/>
    <property type="match status" value="1"/>
</dbReference>
<evidence type="ECO:0008006" key="4">
    <source>
        <dbReference type="Google" id="ProtNLM"/>
    </source>
</evidence>
<sequence length="104" mass="12084">MLKDLLTTGLYAGIGLVALTKEKAEEIIQELVKKGEVSKEEGKDLLKTLVDRIEQEKKKLQQKIDEQIEIAIKNMNLVRKQEIEELKIKIEELERKIDELKKEV</sequence>
<dbReference type="STRING" id="520767.ATZ99_22120"/>
<feature type="coiled-coil region" evidence="1">
    <location>
        <begin position="21"/>
        <end position="103"/>
    </location>
</feature>
<name>A0A162M4R5_9FIRM</name>
<dbReference type="RefSeq" id="WP_068749304.1">
    <property type="nucleotide sequence ID" value="NZ_LOHZ01000045.1"/>
</dbReference>
<dbReference type="Proteomes" id="UP000075737">
    <property type="component" value="Unassembled WGS sequence"/>
</dbReference>
<organism evidence="2 3">
    <name type="scientific">Thermovenabulum gondwanense</name>
    <dbReference type="NCBI Taxonomy" id="520767"/>
    <lineage>
        <taxon>Bacteria</taxon>
        <taxon>Bacillati</taxon>
        <taxon>Bacillota</taxon>
        <taxon>Clostridia</taxon>
        <taxon>Thermosediminibacterales</taxon>
        <taxon>Thermosediminibacteraceae</taxon>
        <taxon>Thermovenabulum</taxon>
    </lineage>
</organism>
<keyword evidence="3" id="KW-1185">Reference proteome</keyword>
<reference evidence="2 3" key="1">
    <citation type="submission" date="2015-12" db="EMBL/GenBank/DDBJ databases">
        <title>Draft genome of Thermovenabulum gondwanense isolated from a red thermophilic microbial mat colonisisng an outflow channel of a bore well.</title>
        <authorList>
            <person name="Patel B.K."/>
        </authorList>
    </citation>
    <scope>NUCLEOTIDE SEQUENCE [LARGE SCALE GENOMIC DNA]</scope>
    <source>
        <strain evidence="2 3">R270</strain>
    </source>
</reference>
<evidence type="ECO:0000313" key="3">
    <source>
        <dbReference type="Proteomes" id="UP000075737"/>
    </source>
</evidence>
<protein>
    <recommendedName>
        <fullName evidence="4">Polyhydroxyalkanoate synthesis regulator phasin</fullName>
    </recommendedName>
</protein>